<feature type="compositionally biased region" description="Basic and acidic residues" evidence="2">
    <location>
        <begin position="829"/>
        <end position="843"/>
    </location>
</feature>
<feature type="region of interest" description="Disordered" evidence="2">
    <location>
        <begin position="590"/>
        <end position="857"/>
    </location>
</feature>
<feature type="compositionally biased region" description="Basic and acidic residues" evidence="2">
    <location>
        <begin position="54"/>
        <end position="75"/>
    </location>
</feature>
<evidence type="ECO:0000313" key="3">
    <source>
        <dbReference type="EMBL" id="KAL1883423.1"/>
    </source>
</evidence>
<proteinExistence type="predicted"/>
<reference evidence="3 4" key="1">
    <citation type="journal article" date="2024" name="IMA Fungus">
        <title>IMA Genome - F19 : A genome assembly and annotation guide to empower mycologists, including annotated draft genome sequences of Ceratocystis pirilliformis, Diaporthe australafricana, Fusarium ophioides, Paecilomyces lecythidis, and Sporothrix stenoceras.</title>
        <authorList>
            <person name="Aylward J."/>
            <person name="Wilson A.M."/>
            <person name="Visagie C.M."/>
            <person name="Spraker J."/>
            <person name="Barnes I."/>
            <person name="Buitendag C."/>
            <person name="Ceriani C."/>
            <person name="Del Mar Angel L."/>
            <person name="du Plessis D."/>
            <person name="Fuchs T."/>
            <person name="Gasser K."/>
            <person name="Kramer D."/>
            <person name="Li W."/>
            <person name="Munsamy K."/>
            <person name="Piso A."/>
            <person name="Price J.L."/>
            <person name="Sonnekus B."/>
            <person name="Thomas C."/>
            <person name="van der Nest A."/>
            <person name="van Dijk A."/>
            <person name="van Heerden A."/>
            <person name="van Vuuren N."/>
            <person name="Yilmaz N."/>
            <person name="Duong T.A."/>
            <person name="van der Merwe N.A."/>
            <person name="Wingfield M.J."/>
            <person name="Wingfield B.D."/>
        </authorList>
    </citation>
    <scope>NUCLEOTIDE SEQUENCE [LARGE SCALE GENOMIC DNA]</scope>
    <source>
        <strain evidence="3 4">CMW 18167</strain>
    </source>
</reference>
<feature type="compositionally biased region" description="Low complexity" evidence="2">
    <location>
        <begin position="468"/>
        <end position="478"/>
    </location>
</feature>
<feature type="compositionally biased region" description="Basic and acidic residues" evidence="2">
    <location>
        <begin position="511"/>
        <end position="527"/>
    </location>
</feature>
<feature type="coiled-coil region" evidence="1">
    <location>
        <begin position="209"/>
        <end position="236"/>
    </location>
</feature>
<feature type="region of interest" description="Disordered" evidence="2">
    <location>
        <begin position="511"/>
        <end position="567"/>
    </location>
</feature>
<name>A0ABR3Y6I8_9EURO</name>
<feature type="region of interest" description="Disordered" evidence="2">
    <location>
        <begin position="338"/>
        <end position="358"/>
    </location>
</feature>
<feature type="compositionally biased region" description="Basic and acidic residues" evidence="2">
    <location>
        <begin position="700"/>
        <end position="711"/>
    </location>
</feature>
<accession>A0ABR3Y6I8</accession>
<evidence type="ECO:0000313" key="4">
    <source>
        <dbReference type="Proteomes" id="UP001583193"/>
    </source>
</evidence>
<evidence type="ECO:0000256" key="2">
    <source>
        <dbReference type="SAM" id="MobiDB-lite"/>
    </source>
</evidence>
<keyword evidence="4" id="KW-1185">Reference proteome</keyword>
<feature type="region of interest" description="Disordered" evidence="2">
    <location>
        <begin position="134"/>
        <end position="167"/>
    </location>
</feature>
<feature type="compositionally biased region" description="Basic and acidic residues" evidence="2">
    <location>
        <begin position="727"/>
        <end position="747"/>
    </location>
</feature>
<organism evidence="3 4">
    <name type="scientific">Paecilomyces lecythidis</name>
    <dbReference type="NCBI Taxonomy" id="3004212"/>
    <lineage>
        <taxon>Eukaryota</taxon>
        <taxon>Fungi</taxon>
        <taxon>Dikarya</taxon>
        <taxon>Ascomycota</taxon>
        <taxon>Pezizomycotina</taxon>
        <taxon>Eurotiomycetes</taxon>
        <taxon>Eurotiomycetidae</taxon>
        <taxon>Eurotiales</taxon>
        <taxon>Thermoascaceae</taxon>
        <taxon>Paecilomyces</taxon>
    </lineage>
</organism>
<feature type="region of interest" description="Disordered" evidence="2">
    <location>
        <begin position="444"/>
        <end position="478"/>
    </location>
</feature>
<dbReference type="EMBL" id="JAVDPF010000005">
    <property type="protein sequence ID" value="KAL1883423.1"/>
    <property type="molecule type" value="Genomic_DNA"/>
</dbReference>
<sequence length="857" mass="96284">MRLRDRVRPPQRFESELFYQPTLRRPATPAQPTYIDFNPNLPPAAFPTLTIPHPPEKRQSQFHGNEQRHKDHEGDIQMDDAPGSPQRTLYRHIDRETDDELEDVPVEDVDNYLASNGPQNRVYSRNMAIMAESDHDSSTSTAMDDTDEDVANGGGHEAGSLDEDLSDPGWCDLSPRLQVEIMENMLQEHSWTKIISLLGLTSEQDEQIRSHISNRNRQVEEENAHLEDMRAKQLEALMRINNTVLRRNKPPPQLVFRKTSIQHGRNIKDGTDCDYLLCKAGEVLLARRFLHKRGLDPQFAGRWGNEMVMLDNCLHNPGLERLQWRPDMESNLQTITASPFPITRSPGGDSRPLKQGTNGDAIRTQVDFINGFAMESAVDPSELRIRKGDMVSSSKQATVISQQPRPRQGILRLRIGVEGAAKIRDLDILGDQIGQEYMDIVPDRSITHSRRGGQRERVSRINQDTNMSQSVSSESSEQPILRALGGSWSYKTLEENFDVNVTSSGEVRQRLEAARSEAPERQRETETPKQTNRASVSQSRRSRSSLPQVPEDLPIRGQSQRPPAPSVGEAFFESRAELVAQANGFSLKMPEKAKQVQSEEDIGGLIESSAPEHPGPFDNSSVANNPVHGPDYSPITPPGRTISPKRDSQREQGAMVASVHKPECKDAETEEQKNLSPEKSELARDLPKEEIDGSQTNMQKYDRGETPEIKESVANVPLHSDTSPSRNHLDSSNNHENELSRDERSGEEAIPAASQIPEQPRPTRLILTHRKQRQSMPNSGATEPENTDNTLESSRSSVDRPPEVTPQPKTKNARRKSAPATSTKQKASSKKDTKKEPQRRSERLNGPPNQRVLRQRT</sequence>
<keyword evidence="1" id="KW-0175">Coiled coil</keyword>
<evidence type="ECO:0000256" key="1">
    <source>
        <dbReference type="SAM" id="Coils"/>
    </source>
</evidence>
<protein>
    <submittedName>
        <fullName evidence="3">Uncharacterized protein</fullName>
    </submittedName>
</protein>
<feature type="compositionally biased region" description="Basic and acidic residues" evidence="2">
    <location>
        <begin position="660"/>
        <end position="691"/>
    </location>
</feature>
<gene>
    <name evidence="3" type="ORF">Plec18167_002427</name>
</gene>
<comment type="caution">
    <text evidence="3">The sequence shown here is derived from an EMBL/GenBank/DDBJ whole genome shotgun (WGS) entry which is preliminary data.</text>
</comment>
<dbReference type="Proteomes" id="UP001583193">
    <property type="component" value="Unassembled WGS sequence"/>
</dbReference>
<feature type="compositionally biased region" description="Polar residues" evidence="2">
    <location>
        <begin position="787"/>
        <end position="796"/>
    </location>
</feature>
<feature type="region of interest" description="Disordered" evidence="2">
    <location>
        <begin position="47"/>
        <end position="84"/>
    </location>
</feature>